<dbReference type="InterPro" id="IPR000868">
    <property type="entry name" value="Isochorismatase-like_dom"/>
</dbReference>
<evidence type="ECO:0000313" key="3">
    <source>
        <dbReference type="EMBL" id="MBH0114258.1"/>
    </source>
</evidence>
<proteinExistence type="predicted"/>
<dbReference type="EMBL" id="JADZGI010000002">
    <property type="protein sequence ID" value="MBH0114258.1"/>
    <property type="molecule type" value="Genomic_DNA"/>
</dbReference>
<organism evidence="3 4">
    <name type="scientific">Novosphingobium aureum</name>
    <dbReference type="NCBI Taxonomy" id="2792964"/>
    <lineage>
        <taxon>Bacteria</taxon>
        <taxon>Pseudomonadati</taxon>
        <taxon>Pseudomonadota</taxon>
        <taxon>Alphaproteobacteria</taxon>
        <taxon>Sphingomonadales</taxon>
        <taxon>Sphingomonadaceae</taxon>
        <taxon>Novosphingobium</taxon>
    </lineage>
</organism>
<dbReference type="InterPro" id="IPR050272">
    <property type="entry name" value="Isochorismatase-like_hydrls"/>
</dbReference>
<name>A0A931HF45_9SPHN</name>
<dbReference type="Gene3D" id="3.40.50.850">
    <property type="entry name" value="Isochorismatase-like"/>
    <property type="match status" value="1"/>
</dbReference>
<dbReference type="PANTHER" id="PTHR43540">
    <property type="entry name" value="PEROXYUREIDOACRYLATE/UREIDOACRYLATE AMIDOHYDROLASE-RELATED"/>
    <property type="match status" value="1"/>
</dbReference>
<comment type="caution">
    <text evidence="3">The sequence shown here is derived from an EMBL/GenBank/DDBJ whole genome shotgun (WGS) entry which is preliminary data.</text>
</comment>
<dbReference type="PANTHER" id="PTHR43540:SF1">
    <property type="entry name" value="ISOCHORISMATASE HYDROLASE"/>
    <property type="match status" value="1"/>
</dbReference>
<protein>
    <submittedName>
        <fullName evidence="3">Cysteine hydrolase</fullName>
    </submittedName>
</protein>
<keyword evidence="4" id="KW-1185">Reference proteome</keyword>
<evidence type="ECO:0000313" key="4">
    <source>
        <dbReference type="Proteomes" id="UP000617634"/>
    </source>
</evidence>
<accession>A0A931HF45</accession>
<dbReference type="GO" id="GO:0016787">
    <property type="term" value="F:hydrolase activity"/>
    <property type="evidence" value="ECO:0007669"/>
    <property type="project" value="UniProtKB-KW"/>
</dbReference>
<dbReference type="Proteomes" id="UP000617634">
    <property type="component" value="Unassembled WGS sequence"/>
</dbReference>
<dbReference type="SUPFAM" id="SSF52499">
    <property type="entry name" value="Isochorismatase-like hydrolases"/>
    <property type="match status" value="1"/>
</dbReference>
<keyword evidence="1 3" id="KW-0378">Hydrolase</keyword>
<sequence>METGAAFAPQPPASEDERVSKYLILIDFINDLVSHEPMAGEIARRDVLGNAAKVLAKARAAGVAVGHVRVAFSAPDLPEAPERSPLFGGFKGSGALQLGTHGVDFDASVTPTADEAIILKHQISPFWKTILDAELEKHDVSELYIAGISTTLAVSSTVREAHDRGLAVTVIADACAAGSLAAHEAELEAFGVLCAVKQADEIDFTA</sequence>
<dbReference type="Pfam" id="PF00857">
    <property type="entry name" value="Isochorismatase"/>
    <property type="match status" value="1"/>
</dbReference>
<dbReference type="CDD" id="cd00431">
    <property type="entry name" value="cysteine_hydrolases"/>
    <property type="match status" value="1"/>
</dbReference>
<gene>
    <name evidence="3" type="ORF">I5E68_15035</name>
</gene>
<dbReference type="InterPro" id="IPR036380">
    <property type="entry name" value="Isochorismatase-like_sf"/>
</dbReference>
<feature type="domain" description="Isochorismatase-like" evidence="2">
    <location>
        <begin position="23"/>
        <end position="190"/>
    </location>
</feature>
<reference evidence="3" key="1">
    <citation type="submission" date="2020-11" db="EMBL/GenBank/DDBJ databases">
        <title>Novosphingobium aureum sp. nov., a marine bacterium isolated from sediment of a salt flat.</title>
        <authorList>
            <person name="Yoo Y."/>
            <person name="Kim J.-J."/>
        </authorList>
    </citation>
    <scope>NUCLEOTIDE SEQUENCE</scope>
    <source>
        <strain evidence="3">YJ-S2-02</strain>
    </source>
</reference>
<evidence type="ECO:0000256" key="1">
    <source>
        <dbReference type="ARBA" id="ARBA00022801"/>
    </source>
</evidence>
<evidence type="ECO:0000259" key="2">
    <source>
        <dbReference type="Pfam" id="PF00857"/>
    </source>
</evidence>
<dbReference type="AlphaFoldDB" id="A0A931HF45"/>